<keyword evidence="3" id="KW-1185">Reference proteome</keyword>
<feature type="region of interest" description="Disordered" evidence="1">
    <location>
        <begin position="35"/>
        <end position="56"/>
    </location>
</feature>
<organism evidence="2 3">
    <name type="scientific">Daphnia magna</name>
    <dbReference type="NCBI Taxonomy" id="35525"/>
    <lineage>
        <taxon>Eukaryota</taxon>
        <taxon>Metazoa</taxon>
        <taxon>Ecdysozoa</taxon>
        <taxon>Arthropoda</taxon>
        <taxon>Crustacea</taxon>
        <taxon>Branchiopoda</taxon>
        <taxon>Diplostraca</taxon>
        <taxon>Cladocera</taxon>
        <taxon>Anomopoda</taxon>
        <taxon>Daphniidae</taxon>
        <taxon>Daphnia</taxon>
    </lineage>
</organism>
<comment type="caution">
    <text evidence="2">The sequence shown here is derived from an EMBL/GenBank/DDBJ whole genome shotgun (WGS) entry which is preliminary data.</text>
</comment>
<sequence length="56" mass="6574">MSSLKPQKLFTQYRVLSFLFNHLPSIRFLLPLSKQKDDTSKHKQSSSGISKWIHSR</sequence>
<dbReference type="EMBL" id="LRGB01001361">
    <property type="protein sequence ID" value="KZS12565.1"/>
    <property type="molecule type" value="Genomic_DNA"/>
</dbReference>
<gene>
    <name evidence="2" type="ORF">APZ42_022719</name>
</gene>
<dbReference type="Proteomes" id="UP000076858">
    <property type="component" value="Unassembled WGS sequence"/>
</dbReference>
<accession>A0A164VQV8</accession>
<name>A0A164VQV8_9CRUS</name>
<reference evidence="2 3" key="1">
    <citation type="submission" date="2016-03" db="EMBL/GenBank/DDBJ databases">
        <title>EvidentialGene: Evidence-directed Construction of Genes on Genomes.</title>
        <authorList>
            <person name="Gilbert D.G."/>
            <person name="Choi J.-H."/>
            <person name="Mockaitis K."/>
            <person name="Colbourne J."/>
            <person name="Pfrender M."/>
        </authorList>
    </citation>
    <scope>NUCLEOTIDE SEQUENCE [LARGE SCALE GENOMIC DNA]</scope>
    <source>
        <strain evidence="2 3">Xinb3</strain>
        <tissue evidence="2">Complete organism</tissue>
    </source>
</reference>
<dbReference type="AlphaFoldDB" id="A0A164VQV8"/>
<proteinExistence type="predicted"/>
<evidence type="ECO:0000313" key="2">
    <source>
        <dbReference type="EMBL" id="KZS12565.1"/>
    </source>
</evidence>
<protein>
    <submittedName>
        <fullName evidence="2">Uncharacterized protein</fullName>
    </submittedName>
</protein>
<evidence type="ECO:0000256" key="1">
    <source>
        <dbReference type="SAM" id="MobiDB-lite"/>
    </source>
</evidence>
<evidence type="ECO:0000313" key="3">
    <source>
        <dbReference type="Proteomes" id="UP000076858"/>
    </source>
</evidence>